<dbReference type="InterPro" id="IPR002129">
    <property type="entry name" value="PyrdxlP-dep_de-COase"/>
</dbReference>
<evidence type="ECO:0000256" key="8">
    <source>
        <dbReference type="SAM" id="MobiDB-lite"/>
    </source>
</evidence>
<dbReference type="Proteomes" id="UP000552836">
    <property type="component" value="Unassembled WGS sequence"/>
</dbReference>
<organism evidence="10 11">
    <name type="scientific">Modestobacter marinus</name>
    <dbReference type="NCBI Taxonomy" id="477641"/>
    <lineage>
        <taxon>Bacteria</taxon>
        <taxon>Bacillati</taxon>
        <taxon>Actinomycetota</taxon>
        <taxon>Actinomycetes</taxon>
        <taxon>Geodermatophilales</taxon>
        <taxon>Geodermatophilaceae</taxon>
        <taxon>Modestobacter</taxon>
    </lineage>
</organism>
<keyword evidence="3" id="KW-0210">Decarboxylase</keyword>
<name>A0A846LV30_9ACTN</name>
<evidence type="ECO:0000256" key="7">
    <source>
        <dbReference type="SAM" id="Coils"/>
    </source>
</evidence>
<protein>
    <submittedName>
        <fullName evidence="10">Aromatic-L-amino-acid decarboxylase</fullName>
        <ecNumber evidence="10">4.1.1.28</ecNumber>
    </submittedName>
</protein>
<feature type="compositionally biased region" description="Low complexity" evidence="8">
    <location>
        <begin position="642"/>
        <end position="685"/>
    </location>
</feature>
<dbReference type="EMBL" id="JAAMPA010000002">
    <property type="protein sequence ID" value="NIH69555.1"/>
    <property type="molecule type" value="Genomic_DNA"/>
</dbReference>
<feature type="compositionally biased region" description="Low complexity" evidence="8">
    <location>
        <begin position="599"/>
        <end position="622"/>
    </location>
</feature>
<feature type="compositionally biased region" description="Low complexity" evidence="8">
    <location>
        <begin position="535"/>
        <end position="570"/>
    </location>
</feature>
<comment type="similarity">
    <text evidence="2">Belongs to the group II decarboxylase family.</text>
</comment>
<keyword evidence="4 6" id="KW-0663">Pyridoxal phosphate</keyword>
<dbReference type="GO" id="GO:0006520">
    <property type="term" value="P:amino acid metabolic process"/>
    <property type="evidence" value="ECO:0007669"/>
    <property type="project" value="InterPro"/>
</dbReference>
<dbReference type="EC" id="4.1.1.28" evidence="10"/>
<feature type="coiled-coil region" evidence="7">
    <location>
        <begin position="485"/>
        <end position="515"/>
    </location>
</feature>
<feature type="region of interest" description="Disordered" evidence="8">
    <location>
        <begin position="535"/>
        <end position="694"/>
    </location>
</feature>
<evidence type="ECO:0000313" key="9">
    <source>
        <dbReference type="EMBL" id="GGL74810.1"/>
    </source>
</evidence>
<keyword evidence="7" id="KW-0175">Coiled coil</keyword>
<comment type="cofactor">
    <cofactor evidence="1 6">
        <name>pyridoxal 5'-phosphate</name>
        <dbReference type="ChEBI" id="CHEBI:597326"/>
    </cofactor>
</comment>
<dbReference type="GO" id="GO:0005737">
    <property type="term" value="C:cytoplasm"/>
    <property type="evidence" value="ECO:0007669"/>
    <property type="project" value="TreeGrafter"/>
</dbReference>
<evidence type="ECO:0000256" key="1">
    <source>
        <dbReference type="ARBA" id="ARBA00001933"/>
    </source>
</evidence>
<evidence type="ECO:0000256" key="2">
    <source>
        <dbReference type="ARBA" id="ARBA00009533"/>
    </source>
</evidence>
<evidence type="ECO:0000256" key="3">
    <source>
        <dbReference type="ARBA" id="ARBA00022793"/>
    </source>
</evidence>
<feature type="modified residue" description="N6-(pyridoxal phosphate)lysine" evidence="6">
    <location>
        <position position="303"/>
    </location>
</feature>
<dbReference type="InterPro" id="IPR015421">
    <property type="entry name" value="PyrdxlP-dep_Trfase_major"/>
</dbReference>
<dbReference type="SUPFAM" id="SSF53383">
    <property type="entry name" value="PLP-dependent transferases"/>
    <property type="match status" value="1"/>
</dbReference>
<evidence type="ECO:0000256" key="4">
    <source>
        <dbReference type="ARBA" id="ARBA00022898"/>
    </source>
</evidence>
<dbReference type="InterPro" id="IPR015424">
    <property type="entry name" value="PyrdxlP-dep_Trfase"/>
</dbReference>
<reference evidence="12" key="2">
    <citation type="journal article" date="2019" name="Int. J. Syst. Evol. Microbiol.">
        <title>The Global Catalogue of Microorganisms (GCM) 10K type strain sequencing project: providing services to taxonomists for standard genome sequencing and annotation.</title>
        <authorList>
            <consortium name="The Broad Institute Genomics Platform"/>
            <consortium name="The Broad Institute Genome Sequencing Center for Infectious Disease"/>
            <person name="Wu L."/>
            <person name="Ma J."/>
        </authorList>
    </citation>
    <scope>NUCLEOTIDE SEQUENCE [LARGE SCALE GENOMIC DNA]</scope>
    <source>
        <strain evidence="12">CGMCC 4.5581</strain>
    </source>
</reference>
<gene>
    <name evidence="10" type="ORF">FB380_004043</name>
    <name evidence="9" type="ORF">GCM10011589_33560</name>
</gene>
<evidence type="ECO:0000313" key="10">
    <source>
        <dbReference type="EMBL" id="NIH69555.1"/>
    </source>
</evidence>
<dbReference type="InterPro" id="IPR015422">
    <property type="entry name" value="PyrdxlP-dep_Trfase_small"/>
</dbReference>
<evidence type="ECO:0000256" key="5">
    <source>
        <dbReference type="ARBA" id="ARBA00023239"/>
    </source>
</evidence>
<dbReference type="RefSeq" id="WP_229682176.1">
    <property type="nucleotide sequence ID" value="NZ_BAABJU010000020.1"/>
</dbReference>
<dbReference type="AlphaFoldDB" id="A0A846LV30"/>
<dbReference type="Gene3D" id="1.20.1340.10">
    <property type="entry name" value="dopa decarboxylase, N-terminal domain"/>
    <property type="match status" value="1"/>
</dbReference>
<dbReference type="Proteomes" id="UP000648663">
    <property type="component" value="Unassembled WGS sequence"/>
</dbReference>
<dbReference type="PANTHER" id="PTHR11999:SF70">
    <property type="entry name" value="MIP05841P"/>
    <property type="match status" value="1"/>
</dbReference>
<evidence type="ECO:0000256" key="6">
    <source>
        <dbReference type="PIRSR" id="PIRSR602129-50"/>
    </source>
</evidence>
<comment type="caution">
    <text evidence="10">The sequence shown here is derived from an EMBL/GenBank/DDBJ whole genome shotgun (WGS) entry which is preliminary data.</text>
</comment>
<dbReference type="GO" id="GO:0019752">
    <property type="term" value="P:carboxylic acid metabolic process"/>
    <property type="evidence" value="ECO:0007669"/>
    <property type="project" value="InterPro"/>
</dbReference>
<keyword evidence="12" id="KW-1185">Reference proteome</keyword>
<reference evidence="10 11" key="3">
    <citation type="submission" date="2020-02" db="EMBL/GenBank/DDBJ databases">
        <title>Sequencing the genomes of 1000 actinobacteria strains.</title>
        <authorList>
            <person name="Klenk H.-P."/>
        </authorList>
    </citation>
    <scope>NUCLEOTIDE SEQUENCE [LARGE SCALE GENOMIC DNA]</scope>
    <source>
        <strain evidence="10 11">DSM 45201</strain>
    </source>
</reference>
<proteinExistence type="inferred from homology"/>
<dbReference type="GO" id="GO:0004058">
    <property type="term" value="F:aromatic-L-amino-acid decarboxylase activity"/>
    <property type="evidence" value="ECO:0007669"/>
    <property type="project" value="UniProtKB-EC"/>
</dbReference>
<dbReference type="GO" id="GO:0030170">
    <property type="term" value="F:pyridoxal phosphate binding"/>
    <property type="evidence" value="ECO:0007669"/>
    <property type="project" value="InterPro"/>
</dbReference>
<sequence>MTGHMTPEEFRQHGHEVVDWIADYWAGIAAHPVRSQVSPGDVRAMLPATAPEQGEPVSAVLADLERVVLPGVTHWQHPGFFGYFPANTSGPSVLGDLLSAGLGVQGMSWVTSPAATELEQHVMDWFADLLGLPASFRTTGTGGGVVQDSSSGANLVALLAALHRVSKGATLRQGVRPEDFTVYVSAETHSSMEKAARIAGLGTDSIRVVEVDAELAMSPRALEQRLERDVARGFVPVLICATIGTTSTTAIDPLAELGPICQRFGAWLHVDAAYAGVSAVVPELRPLQAGVEWADSYTTDAHKWLLTGFDATLFWVADRAALTGALSILPEYLRNAATDTGAVVDYRDWQIELGRRFRALKLWFVVRWYGAEGLREHIRSHVALAQELAGWARADDRFDVVAPHPLSLVCLQPRWARGVDADVATMTLLDRLNDGGEVFLTHTTVAGRAVLRVAIGAPATTRAHVERLWTLLREGHDWLANDFAEQQAEQRAREVAERQAAAEKAAAEAAAAEQAAAEQAAGELAAAAERAAAEQAAADGAAGDQAAEPAAEPADAPSGAGSAAPHVAPATEPGSGAAQEAPTDEGSTGEASPGEPPTDDAAPADAATGEGTTGDPAAAEAPNNEDSVGYAAASEGPTGNSTTDETAAAEAATGEGTTGDTPTVETPAAWDETAAQASAQTDLAAPVESSDPAR</sequence>
<evidence type="ECO:0000313" key="11">
    <source>
        <dbReference type="Proteomes" id="UP000552836"/>
    </source>
</evidence>
<dbReference type="EMBL" id="BMMI01000006">
    <property type="protein sequence ID" value="GGL74810.1"/>
    <property type="molecule type" value="Genomic_DNA"/>
</dbReference>
<reference evidence="9" key="1">
    <citation type="journal article" date="2014" name="Int. J. Syst. Evol. Microbiol.">
        <title>Complete genome of a new Firmicutes species belonging to the dominant human colonic microbiota ('Ruminococcus bicirculans') reveals two chromosomes and a selective capacity to utilize plant glucans.</title>
        <authorList>
            <consortium name="NISC Comparative Sequencing Program"/>
            <person name="Wegmann U."/>
            <person name="Louis P."/>
            <person name="Goesmann A."/>
            <person name="Henrissat B."/>
            <person name="Duncan S.H."/>
            <person name="Flint H.J."/>
        </authorList>
    </citation>
    <scope>NUCLEOTIDE SEQUENCE</scope>
    <source>
        <strain evidence="9">CGMCC 4.5581</strain>
    </source>
</reference>
<dbReference type="PANTHER" id="PTHR11999">
    <property type="entry name" value="GROUP II PYRIDOXAL-5-PHOSPHATE DECARBOXYLASE"/>
    <property type="match status" value="1"/>
</dbReference>
<dbReference type="InterPro" id="IPR010977">
    <property type="entry name" value="Aromatic_deC"/>
</dbReference>
<dbReference type="PRINTS" id="PR00800">
    <property type="entry name" value="YHDCRBOXLASE"/>
</dbReference>
<keyword evidence="5 10" id="KW-0456">Lyase</keyword>
<dbReference type="Gene3D" id="3.90.1150.10">
    <property type="entry name" value="Aspartate Aminotransferase, domain 1"/>
    <property type="match status" value="1"/>
</dbReference>
<dbReference type="Pfam" id="PF00282">
    <property type="entry name" value="Pyridoxal_deC"/>
    <property type="match status" value="1"/>
</dbReference>
<dbReference type="Gene3D" id="3.40.640.10">
    <property type="entry name" value="Type I PLP-dependent aspartate aminotransferase-like (Major domain)"/>
    <property type="match status" value="1"/>
</dbReference>
<evidence type="ECO:0000313" key="12">
    <source>
        <dbReference type="Proteomes" id="UP000648663"/>
    </source>
</evidence>
<accession>A0A846LV30</accession>
<reference evidence="9" key="4">
    <citation type="submission" date="2024-05" db="EMBL/GenBank/DDBJ databases">
        <authorList>
            <person name="Sun Q."/>
            <person name="Zhou Y."/>
        </authorList>
    </citation>
    <scope>NUCLEOTIDE SEQUENCE</scope>
    <source>
        <strain evidence="9">CGMCC 4.5581</strain>
    </source>
</reference>